<dbReference type="InterPro" id="IPR007523">
    <property type="entry name" value="NDUFAF3/AAMDC"/>
</dbReference>
<evidence type="ECO:0000313" key="3">
    <source>
        <dbReference type="Proteomes" id="UP000323502"/>
    </source>
</evidence>
<dbReference type="Gene3D" id="3.40.1230.10">
    <property type="entry name" value="MTH938-like"/>
    <property type="match status" value="1"/>
</dbReference>
<dbReference type="EMBL" id="WSUT01000005">
    <property type="protein sequence ID" value="MWC42596.1"/>
    <property type="molecule type" value="Genomic_DNA"/>
</dbReference>
<organism evidence="2 3">
    <name type="scientific">Sphingomonas carotinifaciens</name>
    <dbReference type="NCBI Taxonomy" id="1166323"/>
    <lineage>
        <taxon>Bacteria</taxon>
        <taxon>Pseudomonadati</taxon>
        <taxon>Pseudomonadota</taxon>
        <taxon>Alphaproteobacteria</taxon>
        <taxon>Sphingomonadales</taxon>
        <taxon>Sphingomonadaceae</taxon>
        <taxon>Sphingomonas</taxon>
    </lineage>
</organism>
<dbReference type="Proteomes" id="UP000323502">
    <property type="component" value="Unassembled WGS sequence"/>
</dbReference>
<dbReference type="AlphaFoldDB" id="A0A1G7FX20"/>
<reference evidence="2 3" key="1">
    <citation type="submission" date="2016-10" db="EMBL/GenBank/DDBJ databases">
        <authorList>
            <person name="Varghese N."/>
            <person name="Submissions S."/>
        </authorList>
    </citation>
    <scope>NUCLEOTIDE SEQUENCE [LARGE SCALE GENOMIC DNA]</scope>
    <source>
        <strain evidence="2 3">S7-754</strain>
    </source>
</reference>
<evidence type="ECO:0000313" key="2">
    <source>
        <dbReference type="EMBL" id="SDE80409.1"/>
    </source>
</evidence>
<dbReference type="SUPFAM" id="SSF64076">
    <property type="entry name" value="MTH938-like"/>
    <property type="match status" value="1"/>
</dbReference>
<dbReference type="Pfam" id="PF04430">
    <property type="entry name" value="DUF498"/>
    <property type="match status" value="1"/>
</dbReference>
<name>A0A1G7FX20_9SPHN</name>
<reference evidence="1 4" key="2">
    <citation type="submission" date="2019-12" db="EMBL/GenBank/DDBJ databases">
        <authorList>
            <person name="Zheng J."/>
        </authorList>
    </citation>
    <scope>NUCLEOTIDE SEQUENCE [LARGE SCALE GENOMIC DNA]</scope>
    <source>
        <strain evidence="1 4">DSM 27347</strain>
    </source>
</reference>
<dbReference type="OrthoDB" id="7351393at2"/>
<evidence type="ECO:0000313" key="4">
    <source>
        <dbReference type="Proteomes" id="UP000436801"/>
    </source>
</evidence>
<accession>A0A1G7FX20</accession>
<dbReference type="InterPro" id="IPR036748">
    <property type="entry name" value="MTH938-like_sf"/>
</dbReference>
<protein>
    <submittedName>
        <fullName evidence="2">Uncharacterized conserved protein, contains Mth938-like domain</fullName>
    </submittedName>
</protein>
<sequence length="123" mass="13260">MRVTRDPLAPGPIVAGFSGNGFRVGEIAYPALLLSPDWHEDWAPPPLDALTVEALAGLIAERPEFILIGTGATLRRPPQALVRALEDRNIDVEVLNSRTAARDWGVLRGEGRQIGAALYPLDA</sequence>
<gene>
    <name evidence="1" type="ORF">GQR91_02850</name>
    <name evidence="2" type="ORF">SAMN05216557_101592</name>
</gene>
<dbReference type="RefSeq" id="WP_149681083.1">
    <property type="nucleotide sequence ID" value="NZ_FNBI01000001.1"/>
</dbReference>
<proteinExistence type="predicted"/>
<evidence type="ECO:0000313" key="1">
    <source>
        <dbReference type="EMBL" id="MWC42596.1"/>
    </source>
</evidence>
<dbReference type="EMBL" id="FNBI01000001">
    <property type="protein sequence ID" value="SDE80409.1"/>
    <property type="molecule type" value="Genomic_DNA"/>
</dbReference>
<dbReference type="Proteomes" id="UP000436801">
    <property type="component" value="Unassembled WGS sequence"/>
</dbReference>
<dbReference type="PANTHER" id="PTHR21192">
    <property type="entry name" value="NUCLEAR PROTEIN E3-3"/>
    <property type="match status" value="1"/>
</dbReference>
<keyword evidence="3" id="KW-1185">Reference proteome</keyword>
<dbReference type="PANTHER" id="PTHR21192:SF2">
    <property type="entry name" value="NADH DEHYDROGENASE [UBIQUINONE] 1 ALPHA SUBCOMPLEX ASSEMBLY FACTOR 3"/>
    <property type="match status" value="1"/>
</dbReference>